<organism evidence="10 11">
    <name type="scientific">Pseudobowmanella zhangzhouensis</name>
    <dbReference type="NCBI Taxonomy" id="1537679"/>
    <lineage>
        <taxon>Bacteria</taxon>
        <taxon>Pseudomonadati</taxon>
        <taxon>Pseudomonadota</taxon>
        <taxon>Gammaproteobacteria</taxon>
        <taxon>Alteromonadales</taxon>
        <taxon>Alteromonadaceae</taxon>
    </lineage>
</organism>
<keyword evidence="8" id="KW-1133">Transmembrane helix</keyword>
<dbReference type="Pfam" id="PF02518">
    <property type="entry name" value="HATPase_c"/>
    <property type="match status" value="1"/>
</dbReference>
<proteinExistence type="predicted"/>
<evidence type="ECO:0000313" key="10">
    <source>
        <dbReference type="EMBL" id="MFC6440439.1"/>
    </source>
</evidence>
<evidence type="ECO:0000256" key="3">
    <source>
        <dbReference type="ARBA" id="ARBA00022553"/>
    </source>
</evidence>
<keyword evidence="4" id="KW-0808">Transferase</keyword>
<dbReference type="EC" id="2.7.13.3" evidence="2"/>
<keyword evidence="8" id="KW-0812">Transmembrane</keyword>
<evidence type="ECO:0000256" key="7">
    <source>
        <dbReference type="SAM" id="Coils"/>
    </source>
</evidence>
<evidence type="ECO:0000259" key="9">
    <source>
        <dbReference type="PROSITE" id="PS50109"/>
    </source>
</evidence>
<evidence type="ECO:0000256" key="6">
    <source>
        <dbReference type="ARBA" id="ARBA00023012"/>
    </source>
</evidence>
<dbReference type="EMBL" id="JBHSUS010000001">
    <property type="protein sequence ID" value="MFC6440439.1"/>
    <property type="molecule type" value="Genomic_DNA"/>
</dbReference>
<evidence type="ECO:0000256" key="4">
    <source>
        <dbReference type="ARBA" id="ARBA00022679"/>
    </source>
</evidence>
<evidence type="ECO:0000256" key="2">
    <source>
        <dbReference type="ARBA" id="ARBA00012438"/>
    </source>
</evidence>
<comment type="caution">
    <text evidence="10">The sequence shown here is derived from an EMBL/GenBank/DDBJ whole genome shotgun (WGS) entry which is preliminary data.</text>
</comment>
<protein>
    <recommendedName>
        <fullName evidence="2">histidine kinase</fullName>
        <ecNumber evidence="2">2.7.13.3</ecNumber>
    </recommendedName>
</protein>
<dbReference type="InterPro" id="IPR003594">
    <property type="entry name" value="HATPase_dom"/>
</dbReference>
<gene>
    <name evidence="10" type="ORF">ACFP85_09805</name>
</gene>
<dbReference type="InterPro" id="IPR005467">
    <property type="entry name" value="His_kinase_dom"/>
</dbReference>
<dbReference type="GO" id="GO:0016301">
    <property type="term" value="F:kinase activity"/>
    <property type="evidence" value="ECO:0007669"/>
    <property type="project" value="UniProtKB-KW"/>
</dbReference>
<evidence type="ECO:0000313" key="11">
    <source>
        <dbReference type="Proteomes" id="UP001596364"/>
    </source>
</evidence>
<keyword evidence="11" id="KW-1185">Reference proteome</keyword>
<dbReference type="InterPro" id="IPR050351">
    <property type="entry name" value="BphY/WalK/GraS-like"/>
</dbReference>
<dbReference type="RefSeq" id="WP_131258236.1">
    <property type="nucleotide sequence ID" value="NZ_JBHSUS010000001.1"/>
</dbReference>
<dbReference type="SMART" id="SM00387">
    <property type="entry name" value="HATPase_c"/>
    <property type="match status" value="1"/>
</dbReference>
<keyword evidence="5 10" id="KW-0418">Kinase</keyword>
<dbReference type="InterPro" id="IPR036890">
    <property type="entry name" value="HATPase_C_sf"/>
</dbReference>
<sequence length="465" mass="52751">MQLGSLRQIILFSFFLALLPLMILLWQTQQSLQHVVQLYATQARQAVDLTRDIELLQRRSRDLERLVRQYNIIKNAQLQGLISQQLQQVLQSLNNLCDQAPQQTLCEQLKDTLARLDENSDENTLSLYFAGLSQQLNEFETLAAEQLDASLASQQLQVSDMQSRLTWQTLALVLTTVLMVWGGSQLILGPVQQLRNLINAIGTRDKALPLRRFEHPYELAQLDTRLRWLAFRLQELESVRHAMLRHASHELKTPLASLSEGCALLADEVVGELSTSQREVVGLLNDSVRRMQNLVEELLDYNRLLQDAESRPVQLAIAPFLDEVLTSHRLTAAQQHQQIDYQIEAQNWLVDKNLLTRVMDNLLNNAVAYGLQDSTIVLRIWNDENHQMLQVTNACQSTQSLDPKRLLEPFERGGQERNDGRRGSGLGLSIVADCVRMMGGKLDIVAAGSGEFSVLVSIPMHRERV</sequence>
<dbReference type="SUPFAM" id="SSF55874">
    <property type="entry name" value="ATPase domain of HSP90 chaperone/DNA topoisomerase II/histidine kinase"/>
    <property type="match status" value="1"/>
</dbReference>
<reference evidence="11" key="1">
    <citation type="journal article" date="2019" name="Int. J. Syst. Evol. Microbiol.">
        <title>The Global Catalogue of Microorganisms (GCM) 10K type strain sequencing project: providing services to taxonomists for standard genome sequencing and annotation.</title>
        <authorList>
            <consortium name="The Broad Institute Genomics Platform"/>
            <consortium name="The Broad Institute Genome Sequencing Center for Infectious Disease"/>
            <person name="Wu L."/>
            <person name="Ma J."/>
        </authorList>
    </citation>
    <scope>NUCLEOTIDE SEQUENCE [LARGE SCALE GENOMIC DNA]</scope>
    <source>
        <strain evidence="11">CGMCC 1.16031</strain>
    </source>
</reference>
<dbReference type="CDD" id="cd00082">
    <property type="entry name" value="HisKA"/>
    <property type="match status" value="1"/>
</dbReference>
<dbReference type="PANTHER" id="PTHR45453:SF1">
    <property type="entry name" value="PHOSPHATE REGULON SENSOR PROTEIN PHOR"/>
    <property type="match status" value="1"/>
</dbReference>
<dbReference type="Pfam" id="PF00512">
    <property type="entry name" value="HisKA"/>
    <property type="match status" value="1"/>
</dbReference>
<keyword evidence="6" id="KW-0902">Two-component regulatory system</keyword>
<dbReference type="Proteomes" id="UP001596364">
    <property type="component" value="Unassembled WGS sequence"/>
</dbReference>
<feature type="transmembrane region" description="Helical" evidence="8">
    <location>
        <begin position="169"/>
        <end position="188"/>
    </location>
</feature>
<keyword evidence="7" id="KW-0175">Coiled coil</keyword>
<evidence type="ECO:0000256" key="8">
    <source>
        <dbReference type="SAM" id="Phobius"/>
    </source>
</evidence>
<dbReference type="InterPro" id="IPR036097">
    <property type="entry name" value="HisK_dim/P_sf"/>
</dbReference>
<dbReference type="PROSITE" id="PS50109">
    <property type="entry name" value="HIS_KIN"/>
    <property type="match status" value="1"/>
</dbReference>
<keyword evidence="3" id="KW-0597">Phosphoprotein</keyword>
<dbReference type="PANTHER" id="PTHR45453">
    <property type="entry name" value="PHOSPHATE REGULON SENSOR PROTEIN PHOR"/>
    <property type="match status" value="1"/>
</dbReference>
<evidence type="ECO:0000256" key="5">
    <source>
        <dbReference type="ARBA" id="ARBA00022777"/>
    </source>
</evidence>
<dbReference type="Gene3D" id="3.30.565.10">
    <property type="entry name" value="Histidine kinase-like ATPase, C-terminal domain"/>
    <property type="match status" value="1"/>
</dbReference>
<keyword evidence="8" id="KW-0472">Membrane</keyword>
<dbReference type="Gene3D" id="1.10.287.130">
    <property type="match status" value="1"/>
</dbReference>
<dbReference type="InterPro" id="IPR003661">
    <property type="entry name" value="HisK_dim/P_dom"/>
</dbReference>
<name>A0ABW1XK57_9ALTE</name>
<accession>A0ABW1XK57</accession>
<dbReference type="SUPFAM" id="SSF47384">
    <property type="entry name" value="Homodimeric domain of signal transducing histidine kinase"/>
    <property type="match status" value="1"/>
</dbReference>
<feature type="coiled-coil region" evidence="7">
    <location>
        <begin position="46"/>
        <end position="73"/>
    </location>
</feature>
<feature type="domain" description="Histidine kinase" evidence="9">
    <location>
        <begin position="246"/>
        <end position="462"/>
    </location>
</feature>
<evidence type="ECO:0000256" key="1">
    <source>
        <dbReference type="ARBA" id="ARBA00000085"/>
    </source>
</evidence>
<comment type="catalytic activity">
    <reaction evidence="1">
        <text>ATP + protein L-histidine = ADP + protein N-phospho-L-histidine.</text>
        <dbReference type="EC" id="2.7.13.3"/>
    </reaction>
</comment>
<feature type="transmembrane region" description="Helical" evidence="8">
    <location>
        <begin position="6"/>
        <end position="26"/>
    </location>
</feature>
<dbReference type="SMART" id="SM00388">
    <property type="entry name" value="HisKA"/>
    <property type="match status" value="1"/>
</dbReference>